<dbReference type="EMBL" id="CAJVQB010005045">
    <property type="protein sequence ID" value="CAG8651909.1"/>
    <property type="molecule type" value="Genomic_DNA"/>
</dbReference>
<accession>A0ABN7UQE7</accession>
<comment type="caution">
    <text evidence="1">The sequence shown here is derived from an EMBL/GenBank/DDBJ whole genome shotgun (WGS) entry which is preliminary data.</text>
</comment>
<proteinExistence type="predicted"/>
<organism evidence="1 2">
    <name type="scientific">Gigaspora margarita</name>
    <dbReference type="NCBI Taxonomy" id="4874"/>
    <lineage>
        <taxon>Eukaryota</taxon>
        <taxon>Fungi</taxon>
        <taxon>Fungi incertae sedis</taxon>
        <taxon>Mucoromycota</taxon>
        <taxon>Glomeromycotina</taxon>
        <taxon>Glomeromycetes</taxon>
        <taxon>Diversisporales</taxon>
        <taxon>Gigasporaceae</taxon>
        <taxon>Gigaspora</taxon>
    </lineage>
</organism>
<evidence type="ECO:0000313" key="2">
    <source>
        <dbReference type="Proteomes" id="UP000789901"/>
    </source>
</evidence>
<name>A0ABN7UQE7_GIGMA</name>
<reference evidence="1 2" key="1">
    <citation type="submission" date="2021-06" db="EMBL/GenBank/DDBJ databases">
        <authorList>
            <person name="Kallberg Y."/>
            <person name="Tangrot J."/>
            <person name="Rosling A."/>
        </authorList>
    </citation>
    <scope>NUCLEOTIDE SEQUENCE [LARGE SCALE GENOMIC DNA]</scope>
    <source>
        <strain evidence="1 2">120-4 pot B 10/14</strain>
    </source>
</reference>
<evidence type="ECO:0000313" key="1">
    <source>
        <dbReference type="EMBL" id="CAG8651909.1"/>
    </source>
</evidence>
<dbReference type="Proteomes" id="UP000789901">
    <property type="component" value="Unassembled WGS sequence"/>
</dbReference>
<sequence>MEGKLTTLEIVPIPSQPNLLGNHLVKKAKSFNNTSNLEDLDDKIGESLEILSKNQQTSYYYNITTTTETVYLIYIAFSQDDKTSISVQRATTMETKILINIPIAPNLDIIVNS</sequence>
<gene>
    <name evidence="1" type="ORF">GMARGA_LOCUS9401</name>
</gene>
<keyword evidence="2" id="KW-1185">Reference proteome</keyword>
<protein>
    <submittedName>
        <fullName evidence="1">13939_t:CDS:1</fullName>
    </submittedName>
</protein>